<dbReference type="Gene3D" id="2.10.25.10">
    <property type="entry name" value="Laminin"/>
    <property type="match status" value="2"/>
</dbReference>
<feature type="disulfide bond" evidence="6">
    <location>
        <begin position="22"/>
        <end position="39"/>
    </location>
</feature>
<proteinExistence type="predicted"/>
<dbReference type="Proteomes" id="UP000288216">
    <property type="component" value="Unassembled WGS sequence"/>
</dbReference>
<dbReference type="PROSITE" id="PS00022">
    <property type="entry name" value="EGF_1"/>
    <property type="match status" value="1"/>
</dbReference>
<dbReference type="InterPro" id="IPR000742">
    <property type="entry name" value="EGF"/>
</dbReference>
<dbReference type="PRINTS" id="PR00010">
    <property type="entry name" value="EGFBLOOD"/>
</dbReference>
<keyword evidence="4 6" id="KW-1015">Disulfide bond</keyword>
<comment type="caution">
    <text evidence="6">Lacks conserved residue(s) required for the propagation of feature annotation.</text>
</comment>
<dbReference type="PANTHER" id="PTHR24049">
    <property type="entry name" value="CRUMBS FAMILY MEMBER"/>
    <property type="match status" value="1"/>
</dbReference>
<evidence type="ECO:0000256" key="7">
    <source>
        <dbReference type="SAM" id="MobiDB-lite"/>
    </source>
</evidence>
<dbReference type="Pfam" id="PF00008">
    <property type="entry name" value="EGF"/>
    <property type="match status" value="2"/>
</dbReference>
<dbReference type="OMA" id="QNGVNEC"/>
<evidence type="ECO:0000259" key="8">
    <source>
        <dbReference type="PROSITE" id="PS50026"/>
    </source>
</evidence>
<comment type="caution">
    <text evidence="9">The sequence shown here is derived from an EMBL/GenBank/DDBJ whole genome shotgun (WGS) entry which is preliminary data.</text>
</comment>
<dbReference type="CDD" id="cd00054">
    <property type="entry name" value="EGF_CA"/>
    <property type="match status" value="2"/>
</dbReference>
<dbReference type="SMART" id="SM00181">
    <property type="entry name" value="EGF"/>
    <property type="match status" value="2"/>
</dbReference>
<dbReference type="OrthoDB" id="8906262at2759"/>
<evidence type="ECO:0000256" key="3">
    <source>
        <dbReference type="ARBA" id="ARBA00022737"/>
    </source>
</evidence>
<accession>A0A401Q329</accession>
<dbReference type="AlphaFoldDB" id="A0A401Q329"/>
<feature type="domain" description="EGF-like" evidence="8">
    <location>
        <begin position="13"/>
        <end position="51"/>
    </location>
</feature>
<keyword evidence="2" id="KW-0732">Signal</keyword>
<keyword evidence="5" id="KW-0325">Glycoprotein</keyword>
<dbReference type="FunFam" id="2.10.25.10:FF:000012">
    <property type="entry name" value="Delta-like protein"/>
    <property type="match status" value="1"/>
</dbReference>
<dbReference type="PROSITE" id="PS01186">
    <property type="entry name" value="EGF_2"/>
    <property type="match status" value="2"/>
</dbReference>
<protein>
    <recommendedName>
        <fullName evidence="8">EGF-like domain-containing protein</fullName>
    </recommendedName>
</protein>
<sequence length="130" mass="13950">MKKKLKARTKQLKGEVCEPNPCENGGTCMTGLADGPFSCDCPEGFTDPNCSSILEVGACQPNPCHNGGTCEVSDTYRGDTFIGYICRCPDGFSGIHCQHSAFGKQQKLSTSQAFDSKPEDIAKDESDDTN</sequence>
<dbReference type="FunFam" id="2.10.25.10:FF:000226">
    <property type="entry name" value="EGF-like repeat and discoidin I-like domain-containing protein 3"/>
    <property type="match status" value="1"/>
</dbReference>
<keyword evidence="10" id="KW-1185">Reference proteome</keyword>
<dbReference type="STRING" id="75743.A0A401Q329"/>
<gene>
    <name evidence="9" type="ORF">scyTo_0016041</name>
</gene>
<evidence type="ECO:0000256" key="5">
    <source>
        <dbReference type="ARBA" id="ARBA00023180"/>
    </source>
</evidence>
<evidence type="ECO:0000313" key="9">
    <source>
        <dbReference type="EMBL" id="GCB79802.1"/>
    </source>
</evidence>
<dbReference type="InterPro" id="IPR051022">
    <property type="entry name" value="Notch_Cell-Fate_Det"/>
</dbReference>
<keyword evidence="3" id="KW-0677">Repeat</keyword>
<reference evidence="9 10" key="1">
    <citation type="journal article" date="2018" name="Nat. Ecol. Evol.">
        <title>Shark genomes provide insights into elasmobranch evolution and the origin of vertebrates.</title>
        <authorList>
            <person name="Hara Y"/>
            <person name="Yamaguchi K"/>
            <person name="Onimaru K"/>
            <person name="Kadota M"/>
            <person name="Koyanagi M"/>
            <person name="Keeley SD"/>
            <person name="Tatsumi K"/>
            <person name="Tanaka K"/>
            <person name="Motone F"/>
            <person name="Kageyama Y"/>
            <person name="Nozu R"/>
            <person name="Adachi N"/>
            <person name="Nishimura O"/>
            <person name="Nakagawa R"/>
            <person name="Tanegashima C"/>
            <person name="Kiyatake I"/>
            <person name="Matsumoto R"/>
            <person name="Murakumo K"/>
            <person name="Nishida K"/>
            <person name="Terakita A"/>
            <person name="Kuratani S"/>
            <person name="Sato K"/>
            <person name="Hyodo S Kuraku.S."/>
        </authorList>
    </citation>
    <scope>NUCLEOTIDE SEQUENCE [LARGE SCALE GENOMIC DNA]</scope>
</reference>
<evidence type="ECO:0000256" key="2">
    <source>
        <dbReference type="ARBA" id="ARBA00022729"/>
    </source>
</evidence>
<dbReference type="PROSITE" id="PS50026">
    <property type="entry name" value="EGF_3"/>
    <property type="match status" value="2"/>
</dbReference>
<dbReference type="EMBL" id="BFAA01009443">
    <property type="protein sequence ID" value="GCB79802.1"/>
    <property type="molecule type" value="Genomic_DNA"/>
</dbReference>
<evidence type="ECO:0000256" key="1">
    <source>
        <dbReference type="ARBA" id="ARBA00022536"/>
    </source>
</evidence>
<organism evidence="9 10">
    <name type="scientific">Scyliorhinus torazame</name>
    <name type="common">Cloudy catshark</name>
    <name type="synonym">Catulus torazame</name>
    <dbReference type="NCBI Taxonomy" id="75743"/>
    <lineage>
        <taxon>Eukaryota</taxon>
        <taxon>Metazoa</taxon>
        <taxon>Chordata</taxon>
        <taxon>Craniata</taxon>
        <taxon>Vertebrata</taxon>
        <taxon>Chondrichthyes</taxon>
        <taxon>Elasmobranchii</taxon>
        <taxon>Galeomorphii</taxon>
        <taxon>Galeoidea</taxon>
        <taxon>Carcharhiniformes</taxon>
        <taxon>Scyliorhinidae</taxon>
        <taxon>Scyliorhinus</taxon>
    </lineage>
</organism>
<dbReference type="SUPFAM" id="SSF57196">
    <property type="entry name" value="EGF/Laminin"/>
    <property type="match status" value="2"/>
</dbReference>
<feature type="domain" description="EGF-like" evidence="8">
    <location>
        <begin position="55"/>
        <end position="98"/>
    </location>
</feature>
<feature type="region of interest" description="Disordered" evidence="7">
    <location>
        <begin position="108"/>
        <end position="130"/>
    </location>
</feature>
<name>A0A401Q329_SCYTO</name>
<evidence type="ECO:0000256" key="4">
    <source>
        <dbReference type="ARBA" id="ARBA00023157"/>
    </source>
</evidence>
<feature type="disulfide bond" evidence="6">
    <location>
        <begin position="88"/>
        <end position="97"/>
    </location>
</feature>
<dbReference type="PANTHER" id="PTHR24049:SF35">
    <property type="entry name" value="EGF-LIKE DOMAIN-CONTAINING PROTEIN"/>
    <property type="match status" value="1"/>
</dbReference>
<evidence type="ECO:0000313" key="10">
    <source>
        <dbReference type="Proteomes" id="UP000288216"/>
    </source>
</evidence>
<keyword evidence="1 6" id="KW-0245">EGF-like domain</keyword>
<feature type="disulfide bond" evidence="6">
    <location>
        <begin position="41"/>
        <end position="50"/>
    </location>
</feature>
<evidence type="ECO:0000256" key="6">
    <source>
        <dbReference type="PROSITE-ProRule" id="PRU00076"/>
    </source>
</evidence>